<protein>
    <submittedName>
        <fullName evidence="1">ImmA/IrrE family metallo-endopeptidase</fullName>
    </submittedName>
</protein>
<sequence length="141" mass="15601">MNQLFEELEVECGAMLGGLADRVSVLLGVDIEVDVLGEREWASIPPFALVNGDRARIPVRESDPRWYQLHVVAHELAHLLCGHAQCAMLPMTFDGPQRPAAVDVAASDVPRQQEREAEELARRLSAFMLAPRFEPVLTVAC</sequence>
<proteinExistence type="predicted"/>
<organism evidence="1 2">
    <name type="scientific">Microbacterium sufflavum</name>
    <dbReference type="NCBI Taxonomy" id="2851649"/>
    <lineage>
        <taxon>Bacteria</taxon>
        <taxon>Bacillati</taxon>
        <taxon>Actinomycetota</taxon>
        <taxon>Actinomycetes</taxon>
        <taxon>Micrococcales</taxon>
        <taxon>Microbacteriaceae</taxon>
        <taxon>Microbacterium</taxon>
    </lineage>
</organism>
<gene>
    <name evidence="1" type="ORF">KV394_04870</name>
</gene>
<evidence type="ECO:0000313" key="1">
    <source>
        <dbReference type="EMBL" id="UPL10475.1"/>
    </source>
</evidence>
<dbReference type="RefSeq" id="WP_136045936.1">
    <property type="nucleotide sequence ID" value="NZ_CP078076.1"/>
</dbReference>
<evidence type="ECO:0000313" key="2">
    <source>
        <dbReference type="Proteomes" id="UP000831467"/>
    </source>
</evidence>
<name>A0ABY4IFP3_9MICO</name>
<dbReference type="Proteomes" id="UP000831467">
    <property type="component" value="Chromosome"/>
</dbReference>
<keyword evidence="2" id="KW-1185">Reference proteome</keyword>
<reference evidence="1 2" key="1">
    <citation type="submission" date="2021-06" db="EMBL/GenBank/DDBJ databases">
        <title>Genome-based taxonomic framework of Microbacterium strains isolated from marine environment, the description of four new species and reclassification of four preexisting species.</title>
        <authorList>
            <person name="Lee S.D."/>
            <person name="Kim S.-M."/>
            <person name="Byeon Y.-S."/>
            <person name="Yang H.L."/>
            <person name="Kim I.S."/>
        </authorList>
    </citation>
    <scope>NUCLEOTIDE SEQUENCE [LARGE SCALE GENOMIC DNA]</scope>
    <source>
        <strain evidence="1 2">SSW1-51</strain>
    </source>
</reference>
<accession>A0ABY4IFP3</accession>
<dbReference type="EMBL" id="CP078076">
    <property type="protein sequence ID" value="UPL10475.1"/>
    <property type="molecule type" value="Genomic_DNA"/>
</dbReference>